<sequence>MKHIDLNDLGRYSDALLSRNGEVITLRFADVTDADALQSYFRGLSAQSRYNRLMGAASELPAGQLDRFIHAGESDGFSLVATVKRDGVEVIIGEARYAIDDMNDSFEIGLSVDDTMQGQGIGAALLDNLECRAASLGAGHLLGDTLRTNDAMLALARKAGFTLTPTPGDWKQIRFEKTITLAAQDMPCVSWRLAAMTASAHVL</sequence>
<evidence type="ECO:0000259" key="1">
    <source>
        <dbReference type="PROSITE" id="PS51186"/>
    </source>
</evidence>
<reference evidence="2 3" key="1">
    <citation type="submission" date="2019-02" db="EMBL/GenBank/DDBJ databases">
        <title>Emended description of the genus Rhodopseudomonas and description of Rhodopseudomonas albus sp. nov., a non-phototrophic, heavy-metal-tolerant bacterium isolated from garden soil.</title>
        <authorList>
            <person name="Bao Z."/>
            <person name="Cao W.W."/>
            <person name="Sato Y."/>
            <person name="Nishizawa T."/>
            <person name="Zhao J."/>
            <person name="Guo Y."/>
            <person name="Ohta H."/>
        </authorList>
    </citation>
    <scope>NUCLEOTIDE SEQUENCE [LARGE SCALE GENOMIC DNA]</scope>
    <source>
        <strain evidence="2 3">SK50-23</strain>
    </source>
</reference>
<dbReference type="Proteomes" id="UP000682843">
    <property type="component" value="Chromosome"/>
</dbReference>
<proteinExistence type="predicted"/>
<keyword evidence="3" id="KW-1185">Reference proteome</keyword>
<dbReference type="SUPFAM" id="SSF55729">
    <property type="entry name" value="Acyl-CoA N-acyltransferases (Nat)"/>
    <property type="match status" value="1"/>
</dbReference>
<dbReference type="RefSeq" id="WP_211912150.1">
    <property type="nucleotide sequence ID" value="NZ_CP036498.1"/>
</dbReference>
<dbReference type="Pfam" id="PF00583">
    <property type="entry name" value="Acetyltransf_1"/>
    <property type="match status" value="1"/>
</dbReference>
<gene>
    <name evidence="2" type="ORF">RPMA_07020</name>
</gene>
<protein>
    <submittedName>
        <fullName evidence="2">N-acetyltransferase</fullName>
    </submittedName>
</protein>
<evidence type="ECO:0000313" key="3">
    <source>
        <dbReference type="Proteomes" id="UP000682843"/>
    </source>
</evidence>
<name>A0ABX8A7F8_9BRAD</name>
<evidence type="ECO:0000313" key="2">
    <source>
        <dbReference type="EMBL" id="QUS38614.1"/>
    </source>
</evidence>
<dbReference type="InterPro" id="IPR000182">
    <property type="entry name" value="GNAT_dom"/>
</dbReference>
<accession>A0ABX8A7F8</accession>
<dbReference type="EMBL" id="CP036498">
    <property type="protein sequence ID" value="QUS38614.1"/>
    <property type="molecule type" value="Genomic_DNA"/>
</dbReference>
<dbReference type="InterPro" id="IPR016181">
    <property type="entry name" value="Acyl_CoA_acyltransferase"/>
</dbReference>
<organism evidence="2 3">
    <name type="scientific">Tardiphaga alba</name>
    <dbReference type="NCBI Taxonomy" id="340268"/>
    <lineage>
        <taxon>Bacteria</taxon>
        <taxon>Pseudomonadati</taxon>
        <taxon>Pseudomonadota</taxon>
        <taxon>Alphaproteobacteria</taxon>
        <taxon>Hyphomicrobiales</taxon>
        <taxon>Nitrobacteraceae</taxon>
        <taxon>Tardiphaga</taxon>
    </lineage>
</organism>
<dbReference type="Gene3D" id="3.40.630.30">
    <property type="match status" value="1"/>
</dbReference>
<dbReference type="CDD" id="cd04301">
    <property type="entry name" value="NAT_SF"/>
    <property type="match status" value="1"/>
</dbReference>
<dbReference type="PROSITE" id="PS51186">
    <property type="entry name" value="GNAT"/>
    <property type="match status" value="1"/>
</dbReference>
<feature type="domain" description="N-acetyltransferase" evidence="1">
    <location>
        <begin position="24"/>
        <end position="180"/>
    </location>
</feature>